<evidence type="ECO:0000313" key="2">
    <source>
        <dbReference type="EMBL" id="ESA03846.1"/>
    </source>
</evidence>
<proteinExistence type="predicted"/>
<dbReference type="HOGENOM" id="CLU_2559466_0_0_1"/>
<protein>
    <submittedName>
        <fullName evidence="2">Uncharacterized protein</fullName>
    </submittedName>
</protein>
<gene>
    <name evidence="2" type="ORF">GLOINDRAFT_5186</name>
</gene>
<name>U9TKH4_RHIID</name>
<feature type="compositionally biased region" description="Polar residues" evidence="1">
    <location>
        <begin position="55"/>
        <end position="65"/>
    </location>
</feature>
<feature type="compositionally biased region" description="Polar residues" evidence="1">
    <location>
        <begin position="72"/>
        <end position="82"/>
    </location>
</feature>
<accession>U9TKH4</accession>
<dbReference type="STRING" id="747089.U9TKH4"/>
<dbReference type="EMBL" id="KI294769">
    <property type="protein sequence ID" value="ESA03846.1"/>
    <property type="molecule type" value="Genomic_DNA"/>
</dbReference>
<evidence type="ECO:0000256" key="1">
    <source>
        <dbReference type="SAM" id="MobiDB-lite"/>
    </source>
</evidence>
<dbReference type="AlphaFoldDB" id="U9TKH4"/>
<organism evidence="2">
    <name type="scientific">Rhizophagus irregularis (strain DAOM 181602 / DAOM 197198 / MUCL 43194)</name>
    <name type="common">Arbuscular mycorrhizal fungus</name>
    <name type="synonym">Glomus intraradices</name>
    <dbReference type="NCBI Taxonomy" id="747089"/>
    <lineage>
        <taxon>Eukaryota</taxon>
        <taxon>Fungi</taxon>
        <taxon>Fungi incertae sedis</taxon>
        <taxon>Mucoromycota</taxon>
        <taxon>Glomeromycotina</taxon>
        <taxon>Glomeromycetes</taxon>
        <taxon>Glomerales</taxon>
        <taxon>Glomeraceae</taxon>
        <taxon>Rhizophagus</taxon>
    </lineage>
</organism>
<sequence length="82" mass="9262">MSIRDFVLSVKSLPGKVQEAARKLYQRKIKNSKSQNWDNSASNTNDEDSIFASLPQMNKTTLSANDTDEPEWNSSKKTLTLL</sequence>
<feature type="compositionally biased region" description="Polar residues" evidence="1">
    <location>
        <begin position="32"/>
        <end position="44"/>
    </location>
</feature>
<feature type="region of interest" description="Disordered" evidence="1">
    <location>
        <begin position="30"/>
        <end position="82"/>
    </location>
</feature>
<reference evidence="2" key="1">
    <citation type="submission" date="2013-07" db="EMBL/GenBank/DDBJ databases">
        <title>The genome of an arbuscular mycorrhizal fungus provides insights into the evolution of the oldest plant symbiosis.</title>
        <authorList>
            <consortium name="DOE Joint Genome Institute"/>
            <person name="Tisserant E."/>
            <person name="Malbreil M."/>
            <person name="Kuo A."/>
            <person name="Kohler A."/>
            <person name="Symeonidi A."/>
            <person name="Balestrini R."/>
            <person name="Charron P."/>
            <person name="Duensing N."/>
            <person name="Frei-dit-Frey N."/>
            <person name="Gianinazzi-Pearson V."/>
            <person name="Gilbert B."/>
            <person name="Handa Y."/>
            <person name="Hijri M."/>
            <person name="Kaul R."/>
            <person name="Kawaguchi M."/>
            <person name="Krajinski F."/>
            <person name="Lammers P."/>
            <person name="Lapierre D."/>
            <person name="Masclaux F.G."/>
            <person name="Murat C."/>
            <person name="Morin E."/>
            <person name="Ndikumana S."/>
            <person name="Pagni M."/>
            <person name="Petitpierre D."/>
            <person name="Requena N."/>
            <person name="Rosikiewicz P."/>
            <person name="Riley R."/>
            <person name="Saito K."/>
            <person name="San Clemente H."/>
            <person name="Shapiro H."/>
            <person name="van Tuinen D."/>
            <person name="Becard G."/>
            <person name="Bonfante P."/>
            <person name="Paszkowski U."/>
            <person name="Shachar-Hill Y."/>
            <person name="Young J.P."/>
            <person name="Sanders I.R."/>
            <person name="Henrissat B."/>
            <person name="Rensing S.A."/>
            <person name="Grigoriev I.V."/>
            <person name="Corradi N."/>
            <person name="Roux C."/>
            <person name="Martin F."/>
        </authorList>
    </citation>
    <scope>NUCLEOTIDE SEQUENCE</scope>
    <source>
        <strain evidence="2">DAOM 197198</strain>
    </source>
</reference>